<organism evidence="1 2">
    <name type="scientific">Pseudomonas putida</name>
    <name type="common">Arthrobacter siderocapsulatus</name>
    <dbReference type="NCBI Taxonomy" id="303"/>
    <lineage>
        <taxon>Bacteria</taxon>
        <taxon>Pseudomonadati</taxon>
        <taxon>Pseudomonadota</taxon>
        <taxon>Gammaproteobacteria</taxon>
        <taxon>Pseudomonadales</taxon>
        <taxon>Pseudomonadaceae</taxon>
        <taxon>Pseudomonas</taxon>
    </lineage>
</organism>
<dbReference type="AlphaFoldDB" id="A0A1L7NFS5"/>
<dbReference type="Pfam" id="PF07102">
    <property type="entry name" value="YbcO"/>
    <property type="match status" value="1"/>
</dbReference>
<sequence length="101" mass="11106">MKMRQTKLTKAARGRECQVRIPGVCNGNPETTVLAHYRLAGTCGLGIKPNDLQAAWSCSACHDAVDSRRKTTFSHEELRLMHLEGVVRMLDILVSEGKVAA</sequence>
<dbReference type="InterPro" id="IPR010774">
    <property type="entry name" value="YbcO"/>
</dbReference>
<proteinExistence type="predicted"/>
<evidence type="ECO:0000313" key="2">
    <source>
        <dbReference type="Proteomes" id="UP000218731"/>
    </source>
</evidence>
<reference evidence="1 2" key="1">
    <citation type="submission" date="2015-11" db="EMBL/GenBank/DDBJ databases">
        <title>Complete genome sequencing of a biphenyl-degrading bacterium, Pseudomonas putida KF715 (=NBRC110667).</title>
        <authorList>
            <person name="Suenaga H."/>
            <person name="Fujihara N."/>
            <person name="Watanabe T."/>
            <person name="Hirose J."/>
            <person name="Kimura N."/>
            <person name="Yamazoe A."/>
            <person name="Hosoyama A."/>
            <person name="Shimodaira J."/>
            <person name="Furukawa K."/>
        </authorList>
    </citation>
    <scope>NUCLEOTIDE SEQUENCE [LARGE SCALE GENOMIC DNA]</scope>
    <source>
        <strain evidence="1 2">KF715</strain>
    </source>
</reference>
<dbReference type="Proteomes" id="UP000218731">
    <property type="component" value="Chromosome 1"/>
</dbReference>
<accession>A0A1L7NFS5</accession>
<evidence type="ECO:0000313" key="1">
    <source>
        <dbReference type="EMBL" id="BAW24326.1"/>
    </source>
</evidence>
<protein>
    <recommendedName>
        <fullName evidence="3">DUF1364 domain-containing protein</fullName>
    </recommendedName>
</protein>
<dbReference type="EMBL" id="AP015029">
    <property type="protein sequence ID" value="BAW24326.1"/>
    <property type="molecule type" value="Genomic_DNA"/>
</dbReference>
<evidence type="ECO:0008006" key="3">
    <source>
        <dbReference type="Google" id="ProtNLM"/>
    </source>
</evidence>
<gene>
    <name evidence="1" type="ORF">KF715C_ch37530</name>
</gene>
<name>A0A1L7NFS5_PSEPU</name>
<dbReference type="Gene3D" id="3.30.50.20">
    <property type="entry name" value="prophage-derive protein ybcO"/>
    <property type="match status" value="1"/>
</dbReference>